<dbReference type="KEGG" id="aten:116305028"/>
<feature type="domain" description="SEA" evidence="3">
    <location>
        <begin position="47"/>
        <end position="135"/>
    </location>
</feature>
<dbReference type="GeneID" id="116305028"/>
<evidence type="ECO:0000313" key="5">
    <source>
        <dbReference type="RefSeq" id="XP_031570712.1"/>
    </source>
</evidence>
<keyword evidence="4" id="KW-1185">Reference proteome</keyword>
<sequence length="252" mass="27250">MNGATAVVLVLFCVISQSLAQTPAKAKNSTKPTPKPTVPPGQLKCRVFNITIKLTNTSFSEDFQNVHSKDFTNTRIELEAGIHQAFDGYKPFQALKVHQFTKSADGKVLAHFYLEFKGNGTHLKNLIAALAKGKLGVLTVQPTLVKAGCFVNTPVPMVCSYPCPTVCAPSCSSLCCGQYQPPPVMLPPPPPPPPPPQCPGPCSPACAPTCSPACCQTAYYSPYGKRHHAPKPNKEDVQKLRKHLLKKHAKKH</sequence>
<dbReference type="OrthoDB" id="5982015at2759"/>
<feature type="chain" id="PRO_5044653237" evidence="2">
    <location>
        <begin position="21"/>
        <end position="252"/>
    </location>
</feature>
<dbReference type="Pfam" id="PF01390">
    <property type="entry name" value="SEA"/>
    <property type="match status" value="1"/>
</dbReference>
<evidence type="ECO:0000313" key="6">
    <source>
        <dbReference type="RefSeq" id="XP_031570713.1"/>
    </source>
</evidence>
<dbReference type="RefSeq" id="XP_031570713.1">
    <property type="nucleotide sequence ID" value="XM_031714853.1"/>
</dbReference>
<feature type="compositionally biased region" description="Basic residues" evidence="1">
    <location>
        <begin position="240"/>
        <end position="252"/>
    </location>
</feature>
<proteinExistence type="predicted"/>
<evidence type="ECO:0000256" key="2">
    <source>
        <dbReference type="SAM" id="SignalP"/>
    </source>
</evidence>
<evidence type="ECO:0000256" key="1">
    <source>
        <dbReference type="SAM" id="MobiDB-lite"/>
    </source>
</evidence>
<evidence type="ECO:0000313" key="4">
    <source>
        <dbReference type="Proteomes" id="UP000515163"/>
    </source>
</evidence>
<name>A0A6P8IUU8_ACTTE</name>
<protein>
    <submittedName>
        <fullName evidence="5 6">Uncharacterized protein LOC116305028</fullName>
    </submittedName>
</protein>
<dbReference type="Proteomes" id="UP000515163">
    <property type="component" value="Unplaced"/>
</dbReference>
<dbReference type="InterPro" id="IPR000082">
    <property type="entry name" value="SEA_dom"/>
</dbReference>
<dbReference type="InterPro" id="IPR036364">
    <property type="entry name" value="SEA_dom_sf"/>
</dbReference>
<gene>
    <name evidence="5 6" type="primary">LOC116305028</name>
</gene>
<feature type="signal peptide" evidence="2">
    <location>
        <begin position="1"/>
        <end position="20"/>
    </location>
</feature>
<feature type="region of interest" description="Disordered" evidence="1">
    <location>
        <begin position="224"/>
        <end position="252"/>
    </location>
</feature>
<dbReference type="Gene3D" id="3.30.70.960">
    <property type="entry name" value="SEA domain"/>
    <property type="match status" value="1"/>
</dbReference>
<dbReference type="AlphaFoldDB" id="A0A6P8IUU8"/>
<dbReference type="RefSeq" id="XP_031570712.1">
    <property type="nucleotide sequence ID" value="XM_031714852.1"/>
</dbReference>
<evidence type="ECO:0000259" key="3">
    <source>
        <dbReference type="Pfam" id="PF01390"/>
    </source>
</evidence>
<reference evidence="5 6" key="1">
    <citation type="submission" date="2025-04" db="UniProtKB">
        <authorList>
            <consortium name="RefSeq"/>
        </authorList>
    </citation>
    <scope>IDENTIFICATION</scope>
    <source>
        <tissue evidence="5 6">Tentacle</tissue>
    </source>
</reference>
<keyword evidence="2" id="KW-0732">Signal</keyword>
<dbReference type="SUPFAM" id="SSF82671">
    <property type="entry name" value="SEA domain"/>
    <property type="match status" value="1"/>
</dbReference>
<organism evidence="4 5">
    <name type="scientific">Actinia tenebrosa</name>
    <name type="common">Australian red waratah sea anemone</name>
    <dbReference type="NCBI Taxonomy" id="6105"/>
    <lineage>
        <taxon>Eukaryota</taxon>
        <taxon>Metazoa</taxon>
        <taxon>Cnidaria</taxon>
        <taxon>Anthozoa</taxon>
        <taxon>Hexacorallia</taxon>
        <taxon>Actiniaria</taxon>
        <taxon>Actiniidae</taxon>
        <taxon>Actinia</taxon>
    </lineage>
</organism>
<accession>A0A6P8IUU8</accession>